<evidence type="ECO:0000313" key="2">
    <source>
        <dbReference type="Proteomes" id="UP000035721"/>
    </source>
</evidence>
<keyword evidence="2" id="KW-1185">Reference proteome</keyword>
<reference evidence="1 2" key="1">
    <citation type="journal article" date="2013" name="ISME J.">
        <title>A metabolic model for members of the genus Tetrasphaera involved in enhanced biological phosphorus removal.</title>
        <authorList>
            <person name="Kristiansen R."/>
            <person name="Nguyen H.T.T."/>
            <person name="Saunders A.M."/>
            <person name="Nielsen J.L."/>
            <person name="Wimmer R."/>
            <person name="Le V.Q."/>
            <person name="McIlroy S.J."/>
            <person name="Petrovski S."/>
            <person name="Seviour R.J."/>
            <person name="Calteau A."/>
            <person name="Nielsen K.L."/>
            <person name="Nielsen P.H."/>
        </authorList>
    </citation>
    <scope>NUCLEOTIDE SEQUENCE [LARGE SCALE GENOMIC DNA]</scope>
    <source>
        <strain evidence="1 2">T1-X7</strain>
    </source>
</reference>
<evidence type="ECO:0000313" key="1">
    <source>
        <dbReference type="EMBL" id="CCH76657.1"/>
    </source>
</evidence>
<organism evidence="1 2">
    <name type="scientific">Nostocoides japonicum T1-X7</name>
    <dbReference type="NCBI Taxonomy" id="1194083"/>
    <lineage>
        <taxon>Bacteria</taxon>
        <taxon>Bacillati</taxon>
        <taxon>Actinomycetota</taxon>
        <taxon>Actinomycetes</taxon>
        <taxon>Micrococcales</taxon>
        <taxon>Intrasporangiaceae</taxon>
        <taxon>Nostocoides</taxon>
    </lineage>
</organism>
<proteinExistence type="predicted"/>
<name>A0A077LV84_9MICO</name>
<dbReference type="Proteomes" id="UP000035721">
    <property type="component" value="Unassembled WGS sequence"/>
</dbReference>
<protein>
    <submittedName>
        <fullName evidence="1">Uncharacterized protein</fullName>
    </submittedName>
</protein>
<dbReference type="AlphaFoldDB" id="A0A077LV84"/>
<dbReference type="EMBL" id="CAJB01000045">
    <property type="protein sequence ID" value="CCH76657.1"/>
    <property type="molecule type" value="Genomic_DNA"/>
</dbReference>
<accession>A0A077LV84</accession>
<gene>
    <name evidence="1" type="ORF">BN12_1390002</name>
</gene>
<comment type="caution">
    <text evidence="1">The sequence shown here is derived from an EMBL/GenBank/DDBJ whole genome shotgun (WGS) entry which is preliminary data.</text>
</comment>
<sequence length="91" mass="9953">MTMPRTVEEILAHAEELAARFEGYEPDPTDELDPTAVALLRAAVAERSEAEQHLLEAVRAAREKGLSWSAIGTFVGTTGEAARQRYAERVA</sequence>